<feature type="compositionally biased region" description="Acidic residues" evidence="1">
    <location>
        <begin position="162"/>
        <end position="185"/>
    </location>
</feature>
<reference evidence="3" key="2">
    <citation type="submission" date="2015-03" db="UniProtKB">
        <authorList>
            <consortium name="EnsemblPlants"/>
        </authorList>
    </citation>
    <scope>IDENTIFICATION</scope>
</reference>
<dbReference type="GO" id="GO:0046983">
    <property type="term" value="F:protein dimerization activity"/>
    <property type="evidence" value="ECO:0007669"/>
    <property type="project" value="InterPro"/>
</dbReference>
<protein>
    <recommendedName>
        <fullName evidence="2">HAT C-terminal dimerisation domain-containing protein</fullName>
    </recommendedName>
</protein>
<evidence type="ECO:0000313" key="4">
    <source>
        <dbReference type="Proteomes" id="UP000032141"/>
    </source>
</evidence>
<accession>A0A0D3ATR6</accession>
<feature type="compositionally biased region" description="Basic residues" evidence="1">
    <location>
        <begin position="133"/>
        <end position="157"/>
    </location>
</feature>
<dbReference type="EnsemblPlants" id="Bo2g119260.1">
    <property type="protein sequence ID" value="Bo2g119260.1"/>
    <property type="gene ID" value="Bo2g119260"/>
</dbReference>
<sequence length="333" mass="37005">MIQHRAESFVNYLSCVDDEKSFKGMKSDCSLATPQDPLLINEFADQILEGGVTRADGKKQGSIKRLINLVDDTDDSDVEITQPTEKTKSRRQASFGTATRKPMLQSTIDGGVGSSAYACSKGESGPMKSVIHGGRRKPPTKSKKKKVAPTQSQKKKEKVAEDIPELSDELDEEEVDEDQIGEEEREERQRSDVGIVSGKTPLEAYLEEPPLDITNFLSLDILDWWKDNVHRYGDLAAMACDLLNEEIDGDGDGEEEKLPTFELSMGKMKMMEQLAASRNVLLHSFHDQPAGRLVKDCALGRYGIGPTFWRPQSARDRPALTREIKSPHETGPP</sequence>
<feature type="region of interest" description="Disordered" evidence="1">
    <location>
        <begin position="80"/>
        <end position="195"/>
    </location>
</feature>
<dbReference type="Gramene" id="Bo2g119260.1">
    <property type="protein sequence ID" value="Bo2g119260.1"/>
    <property type="gene ID" value="Bo2g119260"/>
</dbReference>
<proteinExistence type="predicted"/>
<evidence type="ECO:0000313" key="3">
    <source>
        <dbReference type="EnsemblPlants" id="Bo2g119260.1"/>
    </source>
</evidence>
<feature type="domain" description="HAT C-terminal dimerisation" evidence="2">
    <location>
        <begin position="202"/>
        <end position="243"/>
    </location>
</feature>
<evidence type="ECO:0000256" key="1">
    <source>
        <dbReference type="SAM" id="MobiDB-lite"/>
    </source>
</evidence>
<keyword evidence="4" id="KW-1185">Reference proteome</keyword>
<dbReference type="HOGENOM" id="CLU_835096_0_0_1"/>
<dbReference type="OMA" id="GESGPMK"/>
<evidence type="ECO:0000259" key="2">
    <source>
        <dbReference type="Pfam" id="PF05699"/>
    </source>
</evidence>
<dbReference type="STRING" id="109376.A0A0D3ATR6"/>
<reference evidence="3 4" key="1">
    <citation type="journal article" date="2014" name="Genome Biol.">
        <title>Transcriptome and methylome profiling reveals relics of genome dominance in the mesopolyploid Brassica oleracea.</title>
        <authorList>
            <person name="Parkin I.A."/>
            <person name="Koh C."/>
            <person name="Tang H."/>
            <person name="Robinson S.J."/>
            <person name="Kagale S."/>
            <person name="Clarke W.E."/>
            <person name="Town C.D."/>
            <person name="Nixon J."/>
            <person name="Krishnakumar V."/>
            <person name="Bidwell S.L."/>
            <person name="Denoeud F."/>
            <person name="Belcram H."/>
            <person name="Links M.G."/>
            <person name="Just J."/>
            <person name="Clarke C."/>
            <person name="Bender T."/>
            <person name="Huebert T."/>
            <person name="Mason A.S."/>
            <person name="Pires J.C."/>
            <person name="Barker G."/>
            <person name="Moore J."/>
            <person name="Walley P.G."/>
            <person name="Manoli S."/>
            <person name="Batley J."/>
            <person name="Edwards D."/>
            <person name="Nelson M.N."/>
            <person name="Wang X."/>
            <person name="Paterson A.H."/>
            <person name="King G."/>
            <person name="Bancroft I."/>
            <person name="Chalhoub B."/>
            <person name="Sharpe A.G."/>
        </authorList>
    </citation>
    <scope>NUCLEOTIDE SEQUENCE</scope>
    <source>
        <strain evidence="3 4">cv. TO1000</strain>
    </source>
</reference>
<dbReference type="Proteomes" id="UP000032141">
    <property type="component" value="Chromosome C2"/>
</dbReference>
<dbReference type="eggNOG" id="KOG1121">
    <property type="taxonomic scope" value="Eukaryota"/>
</dbReference>
<feature type="region of interest" description="Disordered" evidence="1">
    <location>
        <begin position="313"/>
        <end position="333"/>
    </location>
</feature>
<dbReference type="InterPro" id="IPR008906">
    <property type="entry name" value="HATC_C_dom"/>
</dbReference>
<name>A0A0D3ATR6_BRAOL</name>
<organism evidence="3 4">
    <name type="scientific">Brassica oleracea var. oleracea</name>
    <dbReference type="NCBI Taxonomy" id="109376"/>
    <lineage>
        <taxon>Eukaryota</taxon>
        <taxon>Viridiplantae</taxon>
        <taxon>Streptophyta</taxon>
        <taxon>Embryophyta</taxon>
        <taxon>Tracheophyta</taxon>
        <taxon>Spermatophyta</taxon>
        <taxon>Magnoliopsida</taxon>
        <taxon>eudicotyledons</taxon>
        <taxon>Gunneridae</taxon>
        <taxon>Pentapetalae</taxon>
        <taxon>rosids</taxon>
        <taxon>malvids</taxon>
        <taxon>Brassicales</taxon>
        <taxon>Brassicaceae</taxon>
        <taxon>Brassiceae</taxon>
        <taxon>Brassica</taxon>
    </lineage>
</organism>
<dbReference type="Pfam" id="PF05699">
    <property type="entry name" value="Dimer_Tnp_hAT"/>
    <property type="match status" value="1"/>
</dbReference>
<dbReference type="AlphaFoldDB" id="A0A0D3ATR6"/>